<evidence type="ECO:0000259" key="1">
    <source>
        <dbReference type="Pfam" id="PF08241"/>
    </source>
</evidence>
<name>A0ABT0GGA5_9GAMM</name>
<dbReference type="PANTHER" id="PTHR45180">
    <property type="entry name" value="OS01G0307686 PROTEIN"/>
    <property type="match status" value="1"/>
</dbReference>
<dbReference type="EMBL" id="JALNMH010000005">
    <property type="protein sequence ID" value="MCK7593574.1"/>
    <property type="molecule type" value="Genomic_DNA"/>
</dbReference>
<dbReference type="RefSeq" id="WP_248207323.1">
    <property type="nucleotide sequence ID" value="NZ_JALNMH010000005.1"/>
</dbReference>
<evidence type="ECO:0000313" key="3">
    <source>
        <dbReference type="Proteomes" id="UP001431449"/>
    </source>
</evidence>
<gene>
    <name evidence="2" type="ORF">M0G41_07825</name>
</gene>
<dbReference type="GO" id="GO:0032259">
    <property type="term" value="P:methylation"/>
    <property type="evidence" value="ECO:0007669"/>
    <property type="project" value="UniProtKB-KW"/>
</dbReference>
<evidence type="ECO:0000313" key="2">
    <source>
        <dbReference type="EMBL" id="MCK7593574.1"/>
    </source>
</evidence>
<dbReference type="InterPro" id="IPR013216">
    <property type="entry name" value="Methyltransf_11"/>
</dbReference>
<protein>
    <submittedName>
        <fullName evidence="2">Class I SAM-dependent methyltransferase</fullName>
    </submittedName>
</protein>
<comment type="caution">
    <text evidence="2">The sequence shown here is derived from an EMBL/GenBank/DDBJ whole genome shotgun (WGS) entry which is preliminary data.</text>
</comment>
<dbReference type="CDD" id="cd02440">
    <property type="entry name" value="AdoMet_MTases"/>
    <property type="match status" value="1"/>
</dbReference>
<reference evidence="2" key="1">
    <citation type="submission" date="2022-04" db="EMBL/GenBank/DDBJ databases">
        <title>Lysobacter sp. CAU 1642 isolated from sea sand.</title>
        <authorList>
            <person name="Kim W."/>
        </authorList>
    </citation>
    <scope>NUCLEOTIDE SEQUENCE</scope>
    <source>
        <strain evidence="2">CAU 1642</strain>
    </source>
</reference>
<dbReference type="Proteomes" id="UP001431449">
    <property type="component" value="Unassembled WGS sequence"/>
</dbReference>
<keyword evidence="2" id="KW-0808">Transferase</keyword>
<dbReference type="Pfam" id="PF08241">
    <property type="entry name" value="Methyltransf_11"/>
    <property type="match status" value="1"/>
</dbReference>
<organism evidence="2 3">
    <name type="scientific">Pseudomarimonas salicorniae</name>
    <dbReference type="NCBI Taxonomy" id="2933270"/>
    <lineage>
        <taxon>Bacteria</taxon>
        <taxon>Pseudomonadati</taxon>
        <taxon>Pseudomonadota</taxon>
        <taxon>Gammaproteobacteria</taxon>
        <taxon>Lysobacterales</taxon>
        <taxon>Lysobacteraceae</taxon>
        <taxon>Pseudomarimonas</taxon>
    </lineage>
</organism>
<keyword evidence="3" id="KW-1185">Reference proteome</keyword>
<sequence length="250" mass="27710">MGHPKDYFSAHAALYAARRPRYPQALFDWLAGVAPGRELAWDAGCGNGQASLGLATRFARVIATDPSAEQIAAALAHPGVEYRVEPAEAPSLAPASADLVCIAQALHWFDLDRFHPEVHRVLRPGGRIAACSYGLCRVDPAVDRVFMHLYEAVLGPWWPPERRHVENGYRDLAFPYRHLDAPPFILGQRWQLDHYLGYLRSWSATQRCLRDTGCDAVAELAAEFAAAWGDPQSERDVSFPLALRVGRVEG</sequence>
<dbReference type="InterPro" id="IPR029063">
    <property type="entry name" value="SAM-dependent_MTases_sf"/>
</dbReference>
<proteinExistence type="predicted"/>
<dbReference type="GO" id="GO:0008168">
    <property type="term" value="F:methyltransferase activity"/>
    <property type="evidence" value="ECO:0007669"/>
    <property type="project" value="UniProtKB-KW"/>
</dbReference>
<accession>A0ABT0GGA5</accession>
<dbReference type="PANTHER" id="PTHR45180:SF1">
    <property type="entry name" value="OS01G0307686 PROTEIN"/>
    <property type="match status" value="1"/>
</dbReference>
<dbReference type="Gene3D" id="3.40.50.150">
    <property type="entry name" value="Vaccinia Virus protein VP39"/>
    <property type="match status" value="1"/>
</dbReference>
<keyword evidence="2" id="KW-0489">Methyltransferase</keyword>
<dbReference type="SUPFAM" id="SSF53335">
    <property type="entry name" value="S-adenosyl-L-methionine-dependent methyltransferases"/>
    <property type="match status" value="1"/>
</dbReference>
<feature type="domain" description="Methyltransferase type 11" evidence="1">
    <location>
        <begin position="42"/>
        <end position="129"/>
    </location>
</feature>